<dbReference type="PANTHER" id="PTHR23315">
    <property type="entry name" value="U BOX DOMAIN-CONTAINING"/>
    <property type="match status" value="1"/>
</dbReference>
<name>A0AAN7QFE0_9MYRT</name>
<comment type="caution">
    <text evidence="2">The sequence shown here is derived from an EMBL/GenBank/DDBJ whole genome shotgun (WGS) entry which is preliminary data.</text>
</comment>
<feature type="signal peptide" evidence="1">
    <location>
        <begin position="1"/>
        <end position="24"/>
    </location>
</feature>
<dbReference type="PANTHER" id="PTHR23315:SF111">
    <property type="entry name" value="U-BOX DOMAIN-CONTAINING PROTEIN 14"/>
    <property type="match status" value="1"/>
</dbReference>
<sequence length="192" mass="20000">MPCTSAVLASLFLLFFLVSPPATTMNAAIAVAAARPVKVPEFSRERTTLEPSSAASGLNGNPSVESCLPKGLPHNSAPSRTLFEEGHSYSELFSLSVIDEDKVAIGAAGAIPALGNKVRIIKAGIMGPLMGLLRDTGGGMVDEAPAILSILVSHPEGKAAIGLAQPMVATLLELFQQFDVASSMSRYYCISI</sequence>
<evidence type="ECO:0000313" key="3">
    <source>
        <dbReference type="Proteomes" id="UP001345219"/>
    </source>
</evidence>
<dbReference type="EMBL" id="JAXIOK010000007">
    <property type="protein sequence ID" value="KAK4766202.1"/>
    <property type="molecule type" value="Genomic_DNA"/>
</dbReference>
<organism evidence="2 3">
    <name type="scientific">Trapa incisa</name>
    <dbReference type="NCBI Taxonomy" id="236973"/>
    <lineage>
        <taxon>Eukaryota</taxon>
        <taxon>Viridiplantae</taxon>
        <taxon>Streptophyta</taxon>
        <taxon>Embryophyta</taxon>
        <taxon>Tracheophyta</taxon>
        <taxon>Spermatophyta</taxon>
        <taxon>Magnoliopsida</taxon>
        <taxon>eudicotyledons</taxon>
        <taxon>Gunneridae</taxon>
        <taxon>Pentapetalae</taxon>
        <taxon>rosids</taxon>
        <taxon>malvids</taxon>
        <taxon>Myrtales</taxon>
        <taxon>Lythraceae</taxon>
        <taxon>Trapa</taxon>
    </lineage>
</organism>
<accession>A0AAN7QFE0</accession>
<feature type="chain" id="PRO_5042970732" evidence="1">
    <location>
        <begin position="25"/>
        <end position="192"/>
    </location>
</feature>
<dbReference type="AlphaFoldDB" id="A0AAN7QFE0"/>
<reference evidence="2 3" key="1">
    <citation type="journal article" date="2023" name="Hortic Res">
        <title>Pangenome of water caltrop reveals structural variations and asymmetric subgenome divergence after allopolyploidization.</title>
        <authorList>
            <person name="Zhang X."/>
            <person name="Chen Y."/>
            <person name="Wang L."/>
            <person name="Yuan Y."/>
            <person name="Fang M."/>
            <person name="Shi L."/>
            <person name="Lu R."/>
            <person name="Comes H.P."/>
            <person name="Ma Y."/>
            <person name="Chen Y."/>
            <person name="Huang G."/>
            <person name="Zhou Y."/>
            <person name="Zheng Z."/>
            <person name="Qiu Y."/>
        </authorList>
    </citation>
    <scope>NUCLEOTIDE SEQUENCE [LARGE SCALE GENOMIC DNA]</scope>
    <source>
        <tissue evidence="2">Roots</tissue>
    </source>
</reference>
<gene>
    <name evidence="2" type="ORF">SAY87_007844</name>
</gene>
<proteinExistence type="predicted"/>
<keyword evidence="3" id="KW-1185">Reference proteome</keyword>
<evidence type="ECO:0000256" key="1">
    <source>
        <dbReference type="SAM" id="SignalP"/>
    </source>
</evidence>
<dbReference type="Proteomes" id="UP001345219">
    <property type="component" value="Chromosome 7"/>
</dbReference>
<keyword evidence="1" id="KW-0732">Signal</keyword>
<evidence type="ECO:0000313" key="2">
    <source>
        <dbReference type="EMBL" id="KAK4766202.1"/>
    </source>
</evidence>
<protein>
    <submittedName>
        <fullName evidence="2">Uncharacterized protein</fullName>
    </submittedName>
</protein>